<proteinExistence type="predicted"/>
<dbReference type="Pfam" id="PF00850">
    <property type="entry name" value="Hist_deacetyl"/>
    <property type="match status" value="1"/>
</dbReference>
<evidence type="ECO:0000259" key="1">
    <source>
        <dbReference type="Pfam" id="PF00850"/>
    </source>
</evidence>
<protein>
    <recommendedName>
        <fullName evidence="1">Histone deacetylase domain-containing protein</fullName>
    </recommendedName>
</protein>
<dbReference type="InterPro" id="IPR023801">
    <property type="entry name" value="His_deacetylse_dom"/>
</dbReference>
<sequence>DPVIVILWLLSRGKRVAYIDIDAHHGDGVQRAFYETNRVMTISLHESGNFLFPGSGFEGEMGEGEG</sequence>
<dbReference type="Gene3D" id="3.40.800.20">
    <property type="entry name" value="Histone deacetylase domain"/>
    <property type="match status" value="1"/>
</dbReference>
<dbReference type="AlphaFoldDB" id="X0Y610"/>
<accession>X0Y610</accession>
<dbReference type="PANTHER" id="PTHR10625:SF10">
    <property type="entry name" value="HISTONE DEACETYLASE HDAC1"/>
    <property type="match status" value="1"/>
</dbReference>
<feature type="domain" description="Histone deacetylase" evidence="1">
    <location>
        <begin position="3"/>
        <end position="66"/>
    </location>
</feature>
<dbReference type="SUPFAM" id="SSF52768">
    <property type="entry name" value="Arginase/deacetylase"/>
    <property type="match status" value="1"/>
</dbReference>
<reference evidence="2" key="1">
    <citation type="journal article" date="2014" name="Front. Microbiol.">
        <title>High frequency of phylogenetically diverse reductive dehalogenase-homologous genes in deep subseafloor sedimentary metagenomes.</title>
        <authorList>
            <person name="Kawai M."/>
            <person name="Futagami T."/>
            <person name="Toyoda A."/>
            <person name="Takaki Y."/>
            <person name="Nishi S."/>
            <person name="Hori S."/>
            <person name="Arai W."/>
            <person name="Tsubouchi T."/>
            <person name="Morono Y."/>
            <person name="Uchiyama I."/>
            <person name="Ito T."/>
            <person name="Fujiyama A."/>
            <person name="Inagaki F."/>
            <person name="Takami H."/>
        </authorList>
    </citation>
    <scope>NUCLEOTIDE SEQUENCE</scope>
    <source>
        <strain evidence="2">Expedition CK06-06</strain>
    </source>
</reference>
<dbReference type="EMBL" id="BARS01059086">
    <property type="protein sequence ID" value="GAG42732.1"/>
    <property type="molecule type" value="Genomic_DNA"/>
</dbReference>
<dbReference type="InterPro" id="IPR037138">
    <property type="entry name" value="His_deacetylse_dom_sf"/>
</dbReference>
<dbReference type="InterPro" id="IPR023696">
    <property type="entry name" value="Ureohydrolase_dom_sf"/>
</dbReference>
<feature type="non-terminal residue" evidence="2">
    <location>
        <position position="1"/>
    </location>
</feature>
<dbReference type="GO" id="GO:0040029">
    <property type="term" value="P:epigenetic regulation of gene expression"/>
    <property type="evidence" value="ECO:0007669"/>
    <property type="project" value="TreeGrafter"/>
</dbReference>
<organism evidence="2">
    <name type="scientific">marine sediment metagenome</name>
    <dbReference type="NCBI Taxonomy" id="412755"/>
    <lineage>
        <taxon>unclassified sequences</taxon>
        <taxon>metagenomes</taxon>
        <taxon>ecological metagenomes</taxon>
    </lineage>
</organism>
<dbReference type="PANTHER" id="PTHR10625">
    <property type="entry name" value="HISTONE DEACETYLASE HDAC1-RELATED"/>
    <property type="match status" value="1"/>
</dbReference>
<name>X0Y610_9ZZZZ</name>
<comment type="caution">
    <text evidence="2">The sequence shown here is derived from an EMBL/GenBank/DDBJ whole genome shotgun (WGS) entry which is preliminary data.</text>
</comment>
<feature type="non-terminal residue" evidence="2">
    <location>
        <position position="66"/>
    </location>
</feature>
<evidence type="ECO:0000313" key="2">
    <source>
        <dbReference type="EMBL" id="GAG42732.1"/>
    </source>
</evidence>
<gene>
    <name evidence="2" type="ORF">S01H1_85800</name>
</gene>
<dbReference type="GO" id="GO:0004407">
    <property type="term" value="F:histone deacetylase activity"/>
    <property type="evidence" value="ECO:0007669"/>
    <property type="project" value="TreeGrafter"/>
</dbReference>